<dbReference type="Proteomes" id="UP000035681">
    <property type="component" value="Unplaced"/>
</dbReference>
<dbReference type="WBParaSite" id="TCONS_00006423.p1">
    <property type="protein sequence ID" value="TCONS_00006423.p1"/>
    <property type="gene ID" value="XLOC_004574"/>
</dbReference>
<evidence type="ECO:0000313" key="1">
    <source>
        <dbReference type="Proteomes" id="UP000035681"/>
    </source>
</evidence>
<organism evidence="2">
    <name type="scientific">Strongyloides stercoralis</name>
    <name type="common">Threadworm</name>
    <dbReference type="NCBI Taxonomy" id="6248"/>
    <lineage>
        <taxon>Eukaryota</taxon>
        <taxon>Metazoa</taxon>
        <taxon>Ecdysozoa</taxon>
        <taxon>Nematoda</taxon>
        <taxon>Chromadorea</taxon>
        <taxon>Rhabditida</taxon>
        <taxon>Tylenchina</taxon>
        <taxon>Panagrolaimomorpha</taxon>
        <taxon>Strongyloidoidea</taxon>
        <taxon>Strongyloididae</taxon>
        <taxon>Strongyloides</taxon>
    </lineage>
</organism>
<dbReference type="AlphaFoldDB" id="A0A0K0DXW9"/>
<accession>A0A0K0DXW9</accession>
<protein>
    <submittedName>
        <fullName evidence="2 3">Uncharacterized protein</fullName>
    </submittedName>
</protein>
<reference evidence="2" key="1">
    <citation type="submission" date="2015-08" db="UniProtKB">
        <authorList>
            <consortium name="WormBaseParasite"/>
        </authorList>
    </citation>
    <scope>IDENTIFICATION</scope>
</reference>
<proteinExistence type="predicted"/>
<evidence type="ECO:0000313" key="2">
    <source>
        <dbReference type="WBParaSite" id="SSTP_0000208300.1"/>
    </source>
</evidence>
<dbReference type="WBParaSite" id="SSTP_0000208300.1">
    <property type="protein sequence ID" value="SSTP_0000208300.1"/>
    <property type="gene ID" value="SSTP_0000208300"/>
</dbReference>
<sequence>MHTFTKDRKEDESQFQYNISPLNSQVFRASRRSIEVSIIDENRRKKFEDKISVDMMRRLTTFDNRQLVDFVGWLNTKEHISKNTSFRTDRGNSIPEKSLLAKKNDYYYNLNNQKLNKSSQSSIDNGSGVISLIKEKVSGDNQKNSQNISFFEKKKFRASSITGGRSTYNNFAIISKKNSLQNNNILIDGVKDRRKSLANFRSKSTNRRVSDAPVRNLL</sequence>
<keyword evidence="1" id="KW-1185">Reference proteome</keyword>
<name>A0A0K0DXW9_STRER</name>
<evidence type="ECO:0000313" key="3">
    <source>
        <dbReference type="WBParaSite" id="TCONS_00006423.p1"/>
    </source>
</evidence>